<dbReference type="AlphaFoldDB" id="A0A7U2I0Z2"/>
<accession>A0A7U2I0Z2</accession>
<organism evidence="1 2">
    <name type="scientific">Phaeosphaeria nodorum (strain SN15 / ATCC MYA-4574 / FGSC 10173)</name>
    <name type="common">Glume blotch fungus</name>
    <name type="synonym">Parastagonospora nodorum</name>
    <dbReference type="NCBI Taxonomy" id="321614"/>
    <lineage>
        <taxon>Eukaryota</taxon>
        <taxon>Fungi</taxon>
        <taxon>Dikarya</taxon>
        <taxon>Ascomycota</taxon>
        <taxon>Pezizomycotina</taxon>
        <taxon>Dothideomycetes</taxon>
        <taxon>Pleosporomycetidae</taxon>
        <taxon>Pleosporales</taxon>
        <taxon>Pleosporineae</taxon>
        <taxon>Phaeosphaeriaceae</taxon>
        <taxon>Parastagonospora</taxon>
    </lineage>
</organism>
<evidence type="ECO:0000313" key="2">
    <source>
        <dbReference type="Proteomes" id="UP000663193"/>
    </source>
</evidence>
<name>A0A7U2I0Z2_PHANO</name>
<dbReference type="VEuPathDB" id="FungiDB:JI435_411090"/>
<sequence length="57" mass="6211">MRILSCALDERSNIGSELSIFKCTHSNGSVQLLWCKVQRSTTSCIAGAPCVDGNPRR</sequence>
<keyword evidence="2" id="KW-1185">Reference proteome</keyword>
<dbReference type="EMBL" id="CP069030">
    <property type="protein sequence ID" value="QRC97828.1"/>
    <property type="molecule type" value="Genomic_DNA"/>
</dbReference>
<protein>
    <submittedName>
        <fullName evidence="1">Uncharacterized protein</fullName>
    </submittedName>
</protein>
<dbReference type="Proteomes" id="UP000663193">
    <property type="component" value="Chromosome 8"/>
</dbReference>
<reference evidence="2" key="1">
    <citation type="journal article" date="2021" name="BMC Genomics">
        <title>Chromosome-level genome assembly and manually-curated proteome of model necrotroph Parastagonospora nodorum Sn15 reveals a genome-wide trove of candidate effector homologs, and redundancy of virulence-related functions within an accessory chromosome.</title>
        <authorList>
            <person name="Bertazzoni S."/>
            <person name="Jones D.A.B."/>
            <person name="Phan H.T."/>
            <person name="Tan K.-C."/>
            <person name="Hane J.K."/>
        </authorList>
    </citation>
    <scope>NUCLEOTIDE SEQUENCE [LARGE SCALE GENOMIC DNA]</scope>
    <source>
        <strain evidence="2">SN15 / ATCC MYA-4574 / FGSC 10173)</strain>
    </source>
</reference>
<gene>
    <name evidence="1" type="ORF">JI435_411090</name>
</gene>
<evidence type="ECO:0000313" key="1">
    <source>
        <dbReference type="EMBL" id="QRC97828.1"/>
    </source>
</evidence>
<proteinExistence type="predicted"/>